<protein>
    <submittedName>
        <fullName evidence="1">(-)-delta-cadinene synthase</fullName>
    </submittedName>
</protein>
<evidence type="ECO:0000313" key="1">
    <source>
        <dbReference type="EMBL" id="OXA40969.1"/>
    </source>
</evidence>
<keyword evidence="2" id="KW-1185">Reference proteome</keyword>
<gene>
    <name evidence="1" type="ORF">Fcan01_24241</name>
</gene>
<dbReference type="Proteomes" id="UP000198287">
    <property type="component" value="Unassembled WGS sequence"/>
</dbReference>
<proteinExistence type="predicted"/>
<evidence type="ECO:0000313" key="2">
    <source>
        <dbReference type="Proteomes" id="UP000198287"/>
    </source>
</evidence>
<organism evidence="1 2">
    <name type="scientific">Folsomia candida</name>
    <name type="common">Springtail</name>
    <dbReference type="NCBI Taxonomy" id="158441"/>
    <lineage>
        <taxon>Eukaryota</taxon>
        <taxon>Metazoa</taxon>
        <taxon>Ecdysozoa</taxon>
        <taxon>Arthropoda</taxon>
        <taxon>Hexapoda</taxon>
        <taxon>Collembola</taxon>
        <taxon>Entomobryomorpha</taxon>
        <taxon>Isotomoidea</taxon>
        <taxon>Isotomidae</taxon>
        <taxon>Proisotominae</taxon>
        <taxon>Folsomia</taxon>
    </lineage>
</organism>
<dbReference type="InterPro" id="IPR008949">
    <property type="entry name" value="Isoprenoid_synthase_dom_sf"/>
</dbReference>
<dbReference type="Pfam" id="PF19086">
    <property type="entry name" value="Terpene_syn_C_2"/>
    <property type="match status" value="1"/>
</dbReference>
<reference evidence="1 2" key="1">
    <citation type="submission" date="2015-12" db="EMBL/GenBank/DDBJ databases">
        <title>The genome of Folsomia candida.</title>
        <authorList>
            <person name="Faddeeva A."/>
            <person name="Derks M.F."/>
            <person name="Anvar Y."/>
            <person name="Smit S."/>
            <person name="Van Straalen N."/>
            <person name="Roelofs D."/>
        </authorList>
    </citation>
    <scope>NUCLEOTIDE SEQUENCE [LARGE SCALE GENOMIC DNA]</scope>
    <source>
        <strain evidence="1 2">VU population</strain>
        <tissue evidence="1">Whole body</tissue>
    </source>
</reference>
<sequence length="373" mass="42291">MAPRQGEKTVSDNVGMTRIKFALPVDPSSAPIPVQFDQVTPALVMESIPDTATILATQLFRDVAAFLGRYFASQETKYLEKIALNGATYTKSVYYFASSYENELAFAMLHTWWWLLDDFVDTCGLKGTTEKMEMLDILDKFIGTGGNPEETIKTNSDPWLRAMLESYAEWDATMGGIVPDYFSFKDRFTKGLKVYLQSSEWGLIDSTLTGYSFEMFSHWRNISCGAIGSNELMMLLEDGNPPKYMLDHVMVKTLFYTSSTLGAVRNDIVGVVKDLAKNETGGTVMHKILVEEKSPDAAVQEIISLHEKVIRDYVQLRKAILNLFKNCGQDDFKKLENCFELLERYEYGATIFYFASPRYLLDGKFELEHITTN</sequence>
<dbReference type="EMBL" id="LNIX01000031">
    <property type="protein sequence ID" value="OXA40969.1"/>
    <property type="molecule type" value="Genomic_DNA"/>
</dbReference>
<dbReference type="AlphaFoldDB" id="A0A226D6Y4"/>
<comment type="caution">
    <text evidence="1">The sequence shown here is derived from an EMBL/GenBank/DDBJ whole genome shotgun (WGS) entry which is preliminary data.</text>
</comment>
<accession>A0A226D6Y4</accession>
<dbReference type="SUPFAM" id="SSF48576">
    <property type="entry name" value="Terpenoid synthases"/>
    <property type="match status" value="1"/>
</dbReference>
<name>A0A226D6Y4_FOLCA</name>
<dbReference type="Gene3D" id="1.10.600.10">
    <property type="entry name" value="Farnesyl Diphosphate Synthase"/>
    <property type="match status" value="1"/>
</dbReference>